<proteinExistence type="predicted"/>
<dbReference type="RefSeq" id="WP_045296109.1">
    <property type="nucleotide sequence ID" value="NZ_JYJA01000012.1"/>
</dbReference>
<dbReference type="EMBL" id="JYJA01000012">
    <property type="protein sequence ID" value="KJL45704.1"/>
    <property type="molecule type" value="Genomic_DNA"/>
</dbReference>
<dbReference type="PATRIC" id="fig|69370.6.peg.67"/>
<dbReference type="Proteomes" id="UP000034098">
    <property type="component" value="Unassembled WGS sequence"/>
</dbReference>
<sequence length="315" mass="33211">MRQLQFLALDLQRGSRWQPVDARGAHSTRNGRTQVTVNESDPDTGMGMIRTLVAQFGRSDRGNVGWRERLTCARSNSIIEAPPTAHVLGDPMKRILLAATVASILAVTLVGCSVPAAPETEPEKPGLQTPSPTSAPTPTPTPTLLTWTEFPAPAGVAPQTNARGDIIKSVGEVGGFLDLAGETVLFRFMVHAITPDPACTAPEAAQPANGRYIRVDLQAESDPALAAAYEQGGVPSAVFLQTWEAVDANGVAANAPTVTKESFTCLTAAEQIQSEVGPGERAIGSIVLDVPTSVTHVTLVSNTAEETGWEFTLPK</sequence>
<evidence type="ECO:0000256" key="1">
    <source>
        <dbReference type="SAM" id="MobiDB-lite"/>
    </source>
</evidence>
<evidence type="ECO:0000313" key="2">
    <source>
        <dbReference type="EMBL" id="KJL45704.1"/>
    </source>
</evidence>
<evidence type="ECO:0000313" key="3">
    <source>
        <dbReference type="Proteomes" id="UP000034098"/>
    </source>
</evidence>
<keyword evidence="3" id="KW-1185">Reference proteome</keyword>
<organism evidence="2 3">
    <name type="scientific">Microbacterium trichothecenolyticum</name>
    <name type="common">Aureobacterium trichothecenolyticum</name>
    <dbReference type="NCBI Taxonomy" id="69370"/>
    <lineage>
        <taxon>Bacteria</taxon>
        <taxon>Bacillati</taxon>
        <taxon>Actinomycetota</taxon>
        <taxon>Actinomycetes</taxon>
        <taxon>Micrococcales</taxon>
        <taxon>Microbacteriaceae</taxon>
        <taxon>Microbacterium</taxon>
    </lineage>
</organism>
<dbReference type="OrthoDB" id="4559282at2"/>
<accession>A0A0M2HMN8</accession>
<feature type="region of interest" description="Disordered" evidence="1">
    <location>
        <begin position="118"/>
        <end position="140"/>
    </location>
</feature>
<dbReference type="AlphaFoldDB" id="A0A0M2HMN8"/>
<protein>
    <submittedName>
        <fullName evidence="2">Uncharacterized protein</fullName>
    </submittedName>
</protein>
<comment type="caution">
    <text evidence="2">The sequence shown here is derived from an EMBL/GenBank/DDBJ whole genome shotgun (WGS) entry which is preliminary data.</text>
</comment>
<gene>
    <name evidence="2" type="ORF">RS82_00066</name>
</gene>
<reference evidence="2 3" key="1">
    <citation type="submission" date="2015-02" db="EMBL/GenBank/DDBJ databases">
        <title>Draft genome sequences of ten Microbacterium spp. with emphasis on heavy metal contaminated environments.</title>
        <authorList>
            <person name="Corretto E."/>
        </authorList>
    </citation>
    <scope>NUCLEOTIDE SEQUENCE [LARGE SCALE GENOMIC DNA]</scope>
    <source>
        <strain evidence="2 3">DSM 8608</strain>
    </source>
</reference>
<name>A0A0M2HMN8_MICTR</name>